<dbReference type="InterPro" id="IPR013087">
    <property type="entry name" value="Znf_C2H2_type"/>
</dbReference>
<feature type="region of interest" description="Disordered" evidence="2">
    <location>
        <begin position="1"/>
        <end position="32"/>
    </location>
</feature>
<proteinExistence type="predicted"/>
<sequence>MEPLVKRLRRHESLELDEENPDFQTQREKGQTQLKDAWEKIFAKYENFPEDMDDEIEWDTTGDGIGHIVVDRGHVRQLPDDRDGGAVMQMIEELVDHGPEEQATNLDEDSEDELSASIPIRVHKPKQVIQKEQQQGEQSLQLEPIAIPTATAPTNPIPQLFNSALLGSALSPPDPTHIVHSPQVPENQPAHANFLEGLNKAISEAVNQYTSQALQSYYSALPCPVPTTTPLVSAPIATPVAASAKTPGTDPKWWFPSLSTLIPQSILAQSSPIPAPSGERVRRKGFSRRSIGSTATPNVANPSSPAVSGLQATGGTDRAPCEKDETETTMTQTFDTSEKIDVISTVGTNTDSAPWQRFCFSSEDDYYILQQKEDRKLTWAQIQEGRPTLAELPVWYLSQYYQTIRTRKPVKPIKPVRTRAERKRNRNTGKSAEAEVHETNIVSQKAKPAEMDHSEKRDSVQRQLLTPSSIQNAENKPSVTKEHIRDPSEDIDQSLVEKDGMAEENSRHVSQEEEDSMQVDQEEEDMELLSLVNSPEPEEIEIPDLIVDPEELILASIEIHEEYTVGKSEPQSPTTTVDAEYQIISEMGMQEILLPKSPFLKAPSPFEESAVDVSKSSPIRLYACEDCTKPFKTSRTLKWHQDTECQNRHSKTQPSIPGSSFTPACLPIEPQDELTVPITPRIKRESATPEPNFLFSTPVAHIHTPMSAPQLKPCLNSSVRKSGPVARAIQNMKVRQEWAKSVRRKSGGGGRVGQTPQPVNMRKRKLVVADLEGESEDELAM</sequence>
<evidence type="ECO:0000256" key="1">
    <source>
        <dbReference type="PROSITE-ProRule" id="PRU00042"/>
    </source>
</evidence>
<gene>
    <name evidence="4" type="ORF">B0J11DRAFT_324065</name>
</gene>
<keyword evidence="5" id="KW-1185">Reference proteome</keyword>
<keyword evidence="1" id="KW-0862">Zinc</keyword>
<keyword evidence="1" id="KW-0863">Zinc-finger</keyword>
<protein>
    <recommendedName>
        <fullName evidence="3">C2H2-type domain-containing protein</fullName>
    </recommendedName>
</protein>
<comment type="caution">
    <text evidence="4">The sequence shown here is derived from an EMBL/GenBank/DDBJ whole genome shotgun (WGS) entry which is preliminary data.</text>
</comment>
<feature type="compositionally biased region" description="Basic residues" evidence="2">
    <location>
        <begin position="417"/>
        <end position="427"/>
    </location>
</feature>
<feature type="compositionally biased region" description="Polar residues" evidence="2">
    <location>
        <begin position="290"/>
        <end position="314"/>
    </location>
</feature>
<evidence type="ECO:0000313" key="4">
    <source>
        <dbReference type="EMBL" id="KAH7123872.1"/>
    </source>
</evidence>
<reference evidence="4" key="1">
    <citation type="journal article" date="2021" name="Nat. Commun.">
        <title>Genetic determinants of endophytism in the Arabidopsis root mycobiome.</title>
        <authorList>
            <person name="Mesny F."/>
            <person name="Miyauchi S."/>
            <person name="Thiergart T."/>
            <person name="Pickel B."/>
            <person name="Atanasova L."/>
            <person name="Karlsson M."/>
            <person name="Huettel B."/>
            <person name="Barry K.W."/>
            <person name="Haridas S."/>
            <person name="Chen C."/>
            <person name="Bauer D."/>
            <person name="Andreopoulos W."/>
            <person name="Pangilinan J."/>
            <person name="LaButti K."/>
            <person name="Riley R."/>
            <person name="Lipzen A."/>
            <person name="Clum A."/>
            <person name="Drula E."/>
            <person name="Henrissat B."/>
            <person name="Kohler A."/>
            <person name="Grigoriev I.V."/>
            <person name="Martin F.M."/>
            <person name="Hacquard S."/>
        </authorList>
    </citation>
    <scope>NUCLEOTIDE SEQUENCE</scope>
    <source>
        <strain evidence="4">MPI-CAGE-CH-0243</strain>
    </source>
</reference>
<dbReference type="GO" id="GO:0005634">
    <property type="term" value="C:nucleus"/>
    <property type="evidence" value="ECO:0007669"/>
    <property type="project" value="InterPro"/>
</dbReference>
<dbReference type="AlphaFoldDB" id="A0A9P9IKN8"/>
<evidence type="ECO:0000313" key="5">
    <source>
        <dbReference type="Proteomes" id="UP000700596"/>
    </source>
</evidence>
<evidence type="ECO:0000256" key="2">
    <source>
        <dbReference type="SAM" id="MobiDB-lite"/>
    </source>
</evidence>
<feature type="compositionally biased region" description="Basic residues" evidence="2">
    <location>
        <begin position="1"/>
        <end position="10"/>
    </location>
</feature>
<organism evidence="4 5">
    <name type="scientific">Dendryphion nanum</name>
    <dbReference type="NCBI Taxonomy" id="256645"/>
    <lineage>
        <taxon>Eukaryota</taxon>
        <taxon>Fungi</taxon>
        <taxon>Dikarya</taxon>
        <taxon>Ascomycota</taxon>
        <taxon>Pezizomycotina</taxon>
        <taxon>Dothideomycetes</taxon>
        <taxon>Pleosporomycetidae</taxon>
        <taxon>Pleosporales</taxon>
        <taxon>Torulaceae</taxon>
        <taxon>Dendryphion</taxon>
    </lineage>
</organism>
<dbReference type="Proteomes" id="UP000700596">
    <property type="component" value="Unassembled WGS sequence"/>
</dbReference>
<dbReference type="InterPro" id="IPR009072">
    <property type="entry name" value="Histone-fold"/>
</dbReference>
<dbReference type="GO" id="GO:0046982">
    <property type="term" value="F:protein heterodimerization activity"/>
    <property type="evidence" value="ECO:0007669"/>
    <property type="project" value="InterPro"/>
</dbReference>
<feature type="compositionally biased region" description="Polar residues" evidence="2">
    <location>
        <begin position="461"/>
        <end position="478"/>
    </location>
</feature>
<dbReference type="PROSITE" id="PS50157">
    <property type="entry name" value="ZINC_FINGER_C2H2_2"/>
    <property type="match status" value="1"/>
</dbReference>
<keyword evidence="1" id="KW-0479">Metal-binding</keyword>
<feature type="region of interest" description="Disordered" evidence="2">
    <location>
        <begin position="417"/>
        <end position="436"/>
    </location>
</feature>
<feature type="region of interest" description="Disordered" evidence="2">
    <location>
        <begin position="739"/>
        <end position="764"/>
    </location>
</feature>
<feature type="region of interest" description="Disordered" evidence="2">
    <location>
        <begin position="269"/>
        <end position="330"/>
    </location>
</feature>
<dbReference type="InterPro" id="IPR018465">
    <property type="entry name" value="Scm3/HJURP"/>
</dbReference>
<feature type="compositionally biased region" description="Basic and acidic residues" evidence="2">
    <location>
        <begin position="447"/>
        <end position="460"/>
    </location>
</feature>
<dbReference type="GO" id="GO:0008270">
    <property type="term" value="F:zinc ion binding"/>
    <property type="evidence" value="ECO:0007669"/>
    <property type="project" value="UniProtKB-KW"/>
</dbReference>
<dbReference type="OrthoDB" id="2420608at2759"/>
<dbReference type="Gene3D" id="1.10.20.10">
    <property type="entry name" value="Histone, subunit A"/>
    <property type="match status" value="1"/>
</dbReference>
<dbReference type="Pfam" id="PF10384">
    <property type="entry name" value="Scm3"/>
    <property type="match status" value="1"/>
</dbReference>
<dbReference type="EMBL" id="JAGMWT010000008">
    <property type="protein sequence ID" value="KAH7123872.1"/>
    <property type="molecule type" value="Genomic_DNA"/>
</dbReference>
<feature type="compositionally biased region" description="Basic and acidic residues" evidence="2">
    <location>
        <begin position="479"/>
        <end position="488"/>
    </location>
</feature>
<evidence type="ECO:0000259" key="3">
    <source>
        <dbReference type="PROSITE" id="PS50157"/>
    </source>
</evidence>
<feature type="region of interest" description="Disordered" evidence="2">
    <location>
        <begin position="443"/>
        <end position="489"/>
    </location>
</feature>
<name>A0A9P9IKN8_9PLEO</name>
<feature type="domain" description="C2H2-type" evidence="3">
    <location>
        <begin position="622"/>
        <end position="654"/>
    </location>
</feature>
<dbReference type="GO" id="GO:0042393">
    <property type="term" value="F:histone binding"/>
    <property type="evidence" value="ECO:0007669"/>
    <property type="project" value="InterPro"/>
</dbReference>
<accession>A0A9P9IKN8</accession>